<reference evidence="2" key="1">
    <citation type="journal article" date="2022" name="Mol. Ecol. Resour.">
        <title>The genomes of chicory, endive, great burdock and yacon provide insights into Asteraceae palaeo-polyploidization history and plant inulin production.</title>
        <authorList>
            <person name="Fan W."/>
            <person name="Wang S."/>
            <person name="Wang H."/>
            <person name="Wang A."/>
            <person name="Jiang F."/>
            <person name="Liu H."/>
            <person name="Zhao H."/>
            <person name="Xu D."/>
            <person name="Zhang Y."/>
        </authorList>
    </citation>
    <scope>NUCLEOTIDE SEQUENCE [LARGE SCALE GENOMIC DNA]</scope>
    <source>
        <strain evidence="2">cv. Punajuju</strain>
    </source>
</reference>
<gene>
    <name evidence="1" type="ORF">L2E82_04181</name>
</gene>
<dbReference type="Proteomes" id="UP001055811">
    <property type="component" value="Linkage Group LG01"/>
</dbReference>
<evidence type="ECO:0000313" key="1">
    <source>
        <dbReference type="EMBL" id="KAI3790830.1"/>
    </source>
</evidence>
<sequence>MSLSNFLFSSLISFFTSFFQSALAPTAAAVPTVFLEYKLAMNPHIPVVGNVMQPIAFSVVRNVKVEQDYRKDDRYIPADLVVDDTMVLFWEVPDLRSTVAVVLVAPIPRLLRHIPHLSLDNGIVAEEVVDSVSVV</sequence>
<accession>A0ACB9H521</accession>
<reference evidence="1 2" key="2">
    <citation type="journal article" date="2022" name="Mol. Ecol. Resour.">
        <title>The genomes of chicory, endive, great burdock and yacon provide insights into Asteraceae paleo-polyploidization history and plant inulin production.</title>
        <authorList>
            <person name="Fan W."/>
            <person name="Wang S."/>
            <person name="Wang H."/>
            <person name="Wang A."/>
            <person name="Jiang F."/>
            <person name="Liu H."/>
            <person name="Zhao H."/>
            <person name="Xu D."/>
            <person name="Zhang Y."/>
        </authorList>
    </citation>
    <scope>NUCLEOTIDE SEQUENCE [LARGE SCALE GENOMIC DNA]</scope>
    <source>
        <strain evidence="2">cv. Punajuju</strain>
        <tissue evidence="1">Leaves</tissue>
    </source>
</reference>
<organism evidence="1 2">
    <name type="scientific">Cichorium intybus</name>
    <name type="common">Chicory</name>
    <dbReference type="NCBI Taxonomy" id="13427"/>
    <lineage>
        <taxon>Eukaryota</taxon>
        <taxon>Viridiplantae</taxon>
        <taxon>Streptophyta</taxon>
        <taxon>Embryophyta</taxon>
        <taxon>Tracheophyta</taxon>
        <taxon>Spermatophyta</taxon>
        <taxon>Magnoliopsida</taxon>
        <taxon>eudicotyledons</taxon>
        <taxon>Gunneridae</taxon>
        <taxon>Pentapetalae</taxon>
        <taxon>asterids</taxon>
        <taxon>campanulids</taxon>
        <taxon>Asterales</taxon>
        <taxon>Asteraceae</taxon>
        <taxon>Cichorioideae</taxon>
        <taxon>Cichorieae</taxon>
        <taxon>Cichoriinae</taxon>
        <taxon>Cichorium</taxon>
    </lineage>
</organism>
<proteinExistence type="predicted"/>
<keyword evidence="2" id="KW-1185">Reference proteome</keyword>
<comment type="caution">
    <text evidence="1">The sequence shown here is derived from an EMBL/GenBank/DDBJ whole genome shotgun (WGS) entry which is preliminary data.</text>
</comment>
<evidence type="ECO:0000313" key="2">
    <source>
        <dbReference type="Proteomes" id="UP001055811"/>
    </source>
</evidence>
<name>A0ACB9H521_CICIN</name>
<dbReference type="EMBL" id="CM042009">
    <property type="protein sequence ID" value="KAI3790830.1"/>
    <property type="molecule type" value="Genomic_DNA"/>
</dbReference>
<protein>
    <submittedName>
        <fullName evidence="1">Uncharacterized protein</fullName>
    </submittedName>
</protein>